<dbReference type="GO" id="GO:0003676">
    <property type="term" value="F:nucleic acid binding"/>
    <property type="evidence" value="ECO:0007669"/>
    <property type="project" value="InterPro"/>
</dbReference>
<keyword evidence="2" id="KW-1185">Reference proteome</keyword>
<dbReference type="InterPro" id="IPR036397">
    <property type="entry name" value="RNaseH_sf"/>
</dbReference>
<sequence length="108" mass="12271">MSWLTKFDNFLDIGGNVHNDLEPLNLKQSTNNIMQVSLLLYMNAYGENDLICGKNKSWLLHLENAPAPNSVSVKTFLANNGIHILENQLYSPDLAPCYFFLFPVVNQR</sequence>
<evidence type="ECO:0000313" key="1">
    <source>
        <dbReference type="EMBL" id="GBN15896.1"/>
    </source>
</evidence>
<name>A0A4Y2LQQ4_ARAVE</name>
<accession>A0A4Y2LQQ4</accession>
<dbReference type="EMBL" id="BGPR01006077">
    <property type="protein sequence ID" value="GBN15896.1"/>
    <property type="molecule type" value="Genomic_DNA"/>
</dbReference>
<proteinExistence type="predicted"/>
<organism evidence="1 2">
    <name type="scientific">Araneus ventricosus</name>
    <name type="common">Orbweaver spider</name>
    <name type="synonym">Epeira ventricosa</name>
    <dbReference type="NCBI Taxonomy" id="182803"/>
    <lineage>
        <taxon>Eukaryota</taxon>
        <taxon>Metazoa</taxon>
        <taxon>Ecdysozoa</taxon>
        <taxon>Arthropoda</taxon>
        <taxon>Chelicerata</taxon>
        <taxon>Arachnida</taxon>
        <taxon>Araneae</taxon>
        <taxon>Araneomorphae</taxon>
        <taxon>Entelegynae</taxon>
        <taxon>Araneoidea</taxon>
        <taxon>Araneidae</taxon>
        <taxon>Araneus</taxon>
    </lineage>
</organism>
<gene>
    <name evidence="1" type="ORF">AVEN_144703_1</name>
</gene>
<comment type="caution">
    <text evidence="1">The sequence shown here is derived from an EMBL/GenBank/DDBJ whole genome shotgun (WGS) entry which is preliminary data.</text>
</comment>
<dbReference type="AlphaFoldDB" id="A0A4Y2LQQ4"/>
<reference evidence="1 2" key="1">
    <citation type="journal article" date="2019" name="Sci. Rep.">
        <title>Orb-weaving spider Araneus ventricosus genome elucidates the spidroin gene catalogue.</title>
        <authorList>
            <person name="Kono N."/>
            <person name="Nakamura H."/>
            <person name="Ohtoshi R."/>
            <person name="Moran D.A.P."/>
            <person name="Shinohara A."/>
            <person name="Yoshida Y."/>
            <person name="Fujiwara M."/>
            <person name="Mori M."/>
            <person name="Tomita M."/>
            <person name="Arakawa K."/>
        </authorList>
    </citation>
    <scope>NUCLEOTIDE SEQUENCE [LARGE SCALE GENOMIC DNA]</scope>
</reference>
<dbReference type="Gene3D" id="3.30.420.10">
    <property type="entry name" value="Ribonuclease H-like superfamily/Ribonuclease H"/>
    <property type="match status" value="1"/>
</dbReference>
<evidence type="ECO:0000313" key="2">
    <source>
        <dbReference type="Proteomes" id="UP000499080"/>
    </source>
</evidence>
<protein>
    <submittedName>
        <fullName evidence="1">Uncharacterized protein</fullName>
    </submittedName>
</protein>
<dbReference type="OrthoDB" id="6596674at2759"/>
<dbReference type="Proteomes" id="UP000499080">
    <property type="component" value="Unassembled WGS sequence"/>
</dbReference>